<comment type="caution">
    <text evidence="4">The sequence shown here is derived from an EMBL/GenBank/DDBJ whole genome shotgun (WGS) entry which is preliminary data.</text>
</comment>
<evidence type="ECO:0000259" key="3">
    <source>
        <dbReference type="Pfam" id="PF03407"/>
    </source>
</evidence>
<feature type="transmembrane region" description="Helical" evidence="2">
    <location>
        <begin position="21"/>
        <end position="38"/>
    </location>
</feature>
<proteinExistence type="inferred from homology"/>
<organism evidence="4 5">
    <name type="scientific">Paralvinella palmiformis</name>
    <dbReference type="NCBI Taxonomy" id="53620"/>
    <lineage>
        <taxon>Eukaryota</taxon>
        <taxon>Metazoa</taxon>
        <taxon>Spiralia</taxon>
        <taxon>Lophotrochozoa</taxon>
        <taxon>Annelida</taxon>
        <taxon>Polychaeta</taxon>
        <taxon>Sedentaria</taxon>
        <taxon>Canalipalpata</taxon>
        <taxon>Terebellida</taxon>
        <taxon>Terebelliformia</taxon>
        <taxon>Alvinellidae</taxon>
        <taxon>Paralvinella</taxon>
    </lineage>
</organism>
<dbReference type="SUPFAM" id="SSF53448">
    <property type="entry name" value="Nucleotide-diphospho-sugar transferases"/>
    <property type="match status" value="1"/>
</dbReference>
<dbReference type="InterPro" id="IPR052636">
    <property type="entry name" value="UDP-D-xylose:L-fucose_XylT"/>
</dbReference>
<sequence>MGSLISRTLQILKKMLAAGRKTLLITVCVVVIIIWLGFNKKNLIIKPINNSEFRHEIITKTPIENESFVQNVQRYALNGVIAVATFDVTYASMALNLYLTSFKKLNIDNYLFIATDNLGCEKLKPFGAHCIHYMNSKKAKRASVYGSPDYNINTCLKPKIVLDSLKCGLDILLVDLDIVFFQNPLPFFTKYRDFDFISQLDPSGNSVNSGFFLVRNTIGGIRLFEEINKIIPKKPTRNDQDYVNNAVRRLGKITRIQYLPTDIFPLGNKFFNAGHRMFVGDNPCKKCVIMHNNYISSVEAKIYRFKEYGLWLVDEHLYYSDTNRKYIKYDNPVDFNVNKHGIDTTIEMELVSLKAALIIGQILNRTVILPKFHCRGAKGYKPLPGQMCHFAMHFAVRRFNYYLPALGAYRESVFLEHPLVPESTKKSISKLILIDGPVWHKPYNATSRRPDHVRIYDPKEHHISSSEIKKWFLAESAKVLSFHSLYNEFDKEEDEIRDILIKLNKAIVRSNFLQIRQ</sequence>
<dbReference type="Pfam" id="PF03407">
    <property type="entry name" value="Nucleotid_trans"/>
    <property type="match status" value="1"/>
</dbReference>
<keyword evidence="2" id="KW-1133">Transmembrane helix</keyword>
<dbReference type="PANTHER" id="PTHR47032:SF1">
    <property type="entry name" value="UDP-D-XYLOSE:L-FUCOSE ALPHA-1,3-D-XYLOSYLTRANSFERASE-RELATED"/>
    <property type="match status" value="1"/>
</dbReference>
<comment type="similarity">
    <text evidence="1">Belongs to the glycosyltransferase 77 family.</text>
</comment>
<dbReference type="GO" id="GO:0005794">
    <property type="term" value="C:Golgi apparatus"/>
    <property type="evidence" value="ECO:0007669"/>
    <property type="project" value="TreeGrafter"/>
</dbReference>
<evidence type="ECO:0000313" key="4">
    <source>
        <dbReference type="EMBL" id="KAK2160213.1"/>
    </source>
</evidence>
<dbReference type="AlphaFoldDB" id="A0AAD9JXC0"/>
<reference evidence="4" key="1">
    <citation type="journal article" date="2023" name="Mol. Biol. Evol.">
        <title>Third-Generation Sequencing Reveals the Adaptive Role of the Epigenome in Three Deep-Sea Polychaetes.</title>
        <authorList>
            <person name="Perez M."/>
            <person name="Aroh O."/>
            <person name="Sun Y."/>
            <person name="Lan Y."/>
            <person name="Juniper S.K."/>
            <person name="Young C.R."/>
            <person name="Angers B."/>
            <person name="Qian P.Y."/>
        </authorList>
    </citation>
    <scope>NUCLEOTIDE SEQUENCE</scope>
    <source>
        <strain evidence="4">P08H-3</strain>
    </source>
</reference>
<dbReference type="EMBL" id="JAODUP010000138">
    <property type="protein sequence ID" value="KAK2160213.1"/>
    <property type="molecule type" value="Genomic_DNA"/>
</dbReference>
<dbReference type="PANTHER" id="PTHR47032">
    <property type="entry name" value="UDP-D-XYLOSE:L-FUCOSE ALPHA-1,3-D-XYLOSYLTRANSFERASE-RELATED"/>
    <property type="match status" value="1"/>
</dbReference>
<evidence type="ECO:0000313" key="5">
    <source>
        <dbReference type="Proteomes" id="UP001208570"/>
    </source>
</evidence>
<dbReference type="Proteomes" id="UP001208570">
    <property type="component" value="Unassembled WGS sequence"/>
</dbReference>
<name>A0AAD9JXC0_9ANNE</name>
<evidence type="ECO:0000256" key="2">
    <source>
        <dbReference type="SAM" id="Phobius"/>
    </source>
</evidence>
<keyword evidence="5" id="KW-1185">Reference proteome</keyword>
<evidence type="ECO:0000256" key="1">
    <source>
        <dbReference type="ARBA" id="ARBA00007033"/>
    </source>
</evidence>
<accession>A0AAD9JXC0</accession>
<feature type="domain" description="Nucleotide-diphospho-sugar transferase" evidence="3">
    <location>
        <begin position="107"/>
        <end position="305"/>
    </location>
</feature>
<keyword evidence="2" id="KW-0812">Transmembrane</keyword>
<gene>
    <name evidence="4" type="ORF">LSH36_138g09022</name>
</gene>
<dbReference type="InterPro" id="IPR005069">
    <property type="entry name" value="Nucl-diP-sugar_transferase"/>
</dbReference>
<keyword evidence="2" id="KW-0472">Membrane</keyword>
<dbReference type="GO" id="GO:0016757">
    <property type="term" value="F:glycosyltransferase activity"/>
    <property type="evidence" value="ECO:0007669"/>
    <property type="project" value="TreeGrafter"/>
</dbReference>
<protein>
    <recommendedName>
        <fullName evidence="3">Nucleotide-diphospho-sugar transferase domain-containing protein</fullName>
    </recommendedName>
</protein>
<dbReference type="InterPro" id="IPR029044">
    <property type="entry name" value="Nucleotide-diphossugar_trans"/>
</dbReference>